<protein>
    <submittedName>
        <fullName evidence="2">Acyl-CoA carboxylase subunit epsilon</fullName>
    </submittedName>
</protein>
<feature type="region of interest" description="Disordered" evidence="1">
    <location>
        <begin position="37"/>
        <end position="63"/>
    </location>
</feature>
<evidence type="ECO:0000313" key="2">
    <source>
        <dbReference type="EMBL" id="MEA5366954.1"/>
    </source>
</evidence>
<accession>A0ABU5RN56</accession>
<dbReference type="EMBL" id="JAYFSI010000018">
    <property type="protein sequence ID" value="MEA5366954.1"/>
    <property type="molecule type" value="Genomic_DNA"/>
</dbReference>
<proteinExistence type="predicted"/>
<dbReference type="Proteomes" id="UP001304298">
    <property type="component" value="Unassembled WGS sequence"/>
</dbReference>
<reference evidence="2 3" key="1">
    <citation type="submission" date="2023-12" db="EMBL/GenBank/DDBJ databases">
        <title>Amycolatopsis sp. V23-08.</title>
        <authorList>
            <person name="Somphong A."/>
        </authorList>
    </citation>
    <scope>NUCLEOTIDE SEQUENCE [LARGE SCALE GENOMIC DNA]</scope>
    <source>
        <strain evidence="2 3">V23-08</strain>
    </source>
</reference>
<gene>
    <name evidence="2" type="ORF">VA596_46005</name>
</gene>
<organism evidence="2 3">
    <name type="scientific">Amycolatopsis heterodermiae</name>
    <dbReference type="NCBI Taxonomy" id="3110235"/>
    <lineage>
        <taxon>Bacteria</taxon>
        <taxon>Bacillati</taxon>
        <taxon>Actinomycetota</taxon>
        <taxon>Actinomycetes</taxon>
        <taxon>Pseudonocardiales</taxon>
        <taxon>Pseudonocardiaceae</taxon>
        <taxon>Amycolatopsis</taxon>
    </lineage>
</organism>
<name>A0ABU5RN56_9PSEU</name>
<evidence type="ECO:0000313" key="3">
    <source>
        <dbReference type="Proteomes" id="UP001304298"/>
    </source>
</evidence>
<comment type="caution">
    <text evidence="2">The sequence shown here is derived from an EMBL/GenBank/DDBJ whole genome shotgun (WGS) entry which is preliminary data.</text>
</comment>
<dbReference type="InterPro" id="IPR032716">
    <property type="entry name" value="ACC_epsilon"/>
</dbReference>
<dbReference type="Pfam" id="PF13822">
    <property type="entry name" value="ACC_epsilon"/>
    <property type="match status" value="1"/>
</dbReference>
<keyword evidence="3" id="KW-1185">Reference proteome</keyword>
<evidence type="ECO:0000256" key="1">
    <source>
        <dbReference type="SAM" id="MobiDB-lite"/>
    </source>
</evidence>
<sequence length="63" mass="6558">MSTVDELVLVVRGAPDDASLAALVAVLVRCAAAAEEVPPPRSPWAGETWSPGPGAWRRSALPH</sequence>
<dbReference type="RefSeq" id="WP_323336580.1">
    <property type="nucleotide sequence ID" value="NZ_JAYFSI010000018.1"/>
</dbReference>